<gene>
    <name evidence="3" type="ORF">SAY86_007554</name>
</gene>
<sequence>MGSWDSSKSVIAKLMGLDDLPNQHPSQKRGRVLSEKYFQRVASIGVREKSPSLEEKNLHLSRNVKIRCPERALCVLGGLSENPCIPLEIALTRPRHGTEQDSSSVDFSWARSCKVSTAGYMKPKAFLGSSNELELLGQRRRVTSEEVEEICKQLKLVTTRHGFLSGKKNKSRNCQSSVSSSTSSFIAREAKKEIRERFVMMEPRERGSGSRGKTLGEMLSMQSHGMKPHILNYGSLGSRKGMKNGVHITTHSKRSELSGQPFVHNSREKSFTWMEGLIPGKASLFSISGADEAGDLSEDRNLDTSLVKEPRNSHMKARVSSSANSSETLLEEEEEEELTEFVEECSGSSHSFKSFGEVYQYQQSPDSVLRPVEDETLSDLWNEISGLQVLPSCKLDSLEQSLEENGMALSGEEEDKDAGSFSFSNYEETEDSMRFLRGEDSRYFSYLVDVLSEAGLRGGTMIECPIDSEVFEALEKKYGEQKSWRRSERKLFFDRINLVLMTMMETHCQSIFMPSWAKSVASHMSFIWGGEITEEALWAVLDRQEKEAKKQSGNVLEDGPGLLDFGECVDTVCREVEKVLVQELGEEFF</sequence>
<dbReference type="AlphaFoldDB" id="A0AAN7LDP5"/>
<accession>A0AAN7LDP5</accession>
<feature type="region of interest" description="Disordered" evidence="1">
    <location>
        <begin position="310"/>
        <end position="330"/>
    </location>
</feature>
<dbReference type="PANTHER" id="PTHR46836:SF7">
    <property type="entry name" value="PHOSPHATIDYLINOSITOL N-ACETYGLUCOSAMINLYTRANSFERASE SUBUNIT P-LIKE PROTEIN"/>
    <property type="match status" value="1"/>
</dbReference>
<reference evidence="3 4" key="1">
    <citation type="journal article" date="2023" name="Hortic Res">
        <title>Pangenome of water caltrop reveals structural variations and asymmetric subgenome divergence after allopolyploidization.</title>
        <authorList>
            <person name="Zhang X."/>
            <person name="Chen Y."/>
            <person name="Wang L."/>
            <person name="Yuan Y."/>
            <person name="Fang M."/>
            <person name="Shi L."/>
            <person name="Lu R."/>
            <person name="Comes H.P."/>
            <person name="Ma Y."/>
            <person name="Chen Y."/>
            <person name="Huang G."/>
            <person name="Zhou Y."/>
            <person name="Zheng Z."/>
            <person name="Qiu Y."/>
        </authorList>
    </citation>
    <scope>NUCLEOTIDE SEQUENCE [LARGE SCALE GENOMIC DNA]</scope>
    <source>
        <strain evidence="3">F231</strain>
    </source>
</reference>
<name>A0AAN7LDP5_TRANT</name>
<proteinExistence type="predicted"/>
<evidence type="ECO:0000259" key="2">
    <source>
        <dbReference type="Pfam" id="PF14309"/>
    </source>
</evidence>
<dbReference type="Pfam" id="PF14309">
    <property type="entry name" value="DUF4378"/>
    <property type="match status" value="1"/>
</dbReference>
<organism evidence="3 4">
    <name type="scientific">Trapa natans</name>
    <name type="common">Water chestnut</name>
    <dbReference type="NCBI Taxonomy" id="22666"/>
    <lineage>
        <taxon>Eukaryota</taxon>
        <taxon>Viridiplantae</taxon>
        <taxon>Streptophyta</taxon>
        <taxon>Embryophyta</taxon>
        <taxon>Tracheophyta</taxon>
        <taxon>Spermatophyta</taxon>
        <taxon>Magnoliopsida</taxon>
        <taxon>eudicotyledons</taxon>
        <taxon>Gunneridae</taxon>
        <taxon>Pentapetalae</taxon>
        <taxon>rosids</taxon>
        <taxon>malvids</taxon>
        <taxon>Myrtales</taxon>
        <taxon>Lythraceae</taxon>
        <taxon>Trapa</taxon>
    </lineage>
</organism>
<comment type="caution">
    <text evidence="3">The sequence shown here is derived from an EMBL/GenBank/DDBJ whole genome shotgun (WGS) entry which is preliminary data.</text>
</comment>
<dbReference type="EMBL" id="JAXQNO010000015">
    <property type="protein sequence ID" value="KAK4783180.1"/>
    <property type="molecule type" value="Genomic_DNA"/>
</dbReference>
<evidence type="ECO:0000256" key="1">
    <source>
        <dbReference type="SAM" id="MobiDB-lite"/>
    </source>
</evidence>
<evidence type="ECO:0000313" key="3">
    <source>
        <dbReference type="EMBL" id="KAK4783180.1"/>
    </source>
</evidence>
<dbReference type="PANTHER" id="PTHR46836">
    <property type="entry name" value="AFADIN"/>
    <property type="match status" value="1"/>
</dbReference>
<evidence type="ECO:0000313" key="4">
    <source>
        <dbReference type="Proteomes" id="UP001346149"/>
    </source>
</evidence>
<keyword evidence="4" id="KW-1185">Reference proteome</keyword>
<feature type="domain" description="DUF4378" evidence="2">
    <location>
        <begin position="444"/>
        <end position="587"/>
    </location>
</feature>
<dbReference type="Proteomes" id="UP001346149">
    <property type="component" value="Unassembled WGS sequence"/>
</dbReference>
<protein>
    <recommendedName>
        <fullName evidence="2">DUF4378 domain-containing protein</fullName>
    </recommendedName>
</protein>
<dbReference type="InterPro" id="IPR025486">
    <property type="entry name" value="DUF4378"/>
</dbReference>